<name>A0A8J5CRG7_CHIOP</name>
<dbReference type="AlphaFoldDB" id="A0A8J5CRG7"/>
<reference evidence="1" key="1">
    <citation type="submission" date="2020-07" db="EMBL/GenBank/DDBJ databases">
        <title>The High-quality genome of the commercially important snow crab, Chionoecetes opilio.</title>
        <authorList>
            <person name="Jeong J.-H."/>
            <person name="Ryu S."/>
        </authorList>
    </citation>
    <scope>NUCLEOTIDE SEQUENCE</scope>
    <source>
        <strain evidence="1">MADBK_172401_WGS</strain>
        <tissue evidence="1">Digestive gland</tissue>
    </source>
</reference>
<gene>
    <name evidence="1" type="ORF">GWK47_053043</name>
</gene>
<evidence type="ECO:0000313" key="1">
    <source>
        <dbReference type="EMBL" id="KAG0718141.1"/>
    </source>
</evidence>
<organism evidence="1 2">
    <name type="scientific">Chionoecetes opilio</name>
    <name type="common">Atlantic snow crab</name>
    <name type="synonym">Cancer opilio</name>
    <dbReference type="NCBI Taxonomy" id="41210"/>
    <lineage>
        <taxon>Eukaryota</taxon>
        <taxon>Metazoa</taxon>
        <taxon>Ecdysozoa</taxon>
        <taxon>Arthropoda</taxon>
        <taxon>Crustacea</taxon>
        <taxon>Multicrustacea</taxon>
        <taxon>Malacostraca</taxon>
        <taxon>Eumalacostraca</taxon>
        <taxon>Eucarida</taxon>
        <taxon>Decapoda</taxon>
        <taxon>Pleocyemata</taxon>
        <taxon>Brachyura</taxon>
        <taxon>Eubrachyura</taxon>
        <taxon>Majoidea</taxon>
        <taxon>Majidae</taxon>
        <taxon>Chionoecetes</taxon>
    </lineage>
</organism>
<dbReference type="EMBL" id="JACEEZ010016573">
    <property type="protein sequence ID" value="KAG0718141.1"/>
    <property type="molecule type" value="Genomic_DNA"/>
</dbReference>
<protein>
    <submittedName>
        <fullName evidence="1">Uncharacterized protein</fullName>
    </submittedName>
</protein>
<sequence length="212" mass="23179">MMPATNTVFHQQQQQQGAMATLQHLHPATPVSTQQTISLQQLQNLNPPTTQTTNLALQTLNVGGQQPSLSRSSQVVSLQHVQALAVSQSSQKAQPLSNPCSLLTTSPLRLQHIPPEGNFPTSTTGPLCQCVPSWWLYILCHSCTINTATEGQFPLPDSHTAVSCRSYPEIFRDISSGPNNYSLRLSKYSSRSPILQSCSWQQASSTPSISRR</sequence>
<evidence type="ECO:0000313" key="2">
    <source>
        <dbReference type="Proteomes" id="UP000770661"/>
    </source>
</evidence>
<keyword evidence="2" id="KW-1185">Reference proteome</keyword>
<accession>A0A8J5CRG7</accession>
<proteinExistence type="predicted"/>
<comment type="caution">
    <text evidence="1">The sequence shown here is derived from an EMBL/GenBank/DDBJ whole genome shotgun (WGS) entry which is preliminary data.</text>
</comment>
<dbReference type="Proteomes" id="UP000770661">
    <property type="component" value="Unassembled WGS sequence"/>
</dbReference>